<feature type="compositionally biased region" description="Polar residues" evidence="1">
    <location>
        <begin position="22"/>
        <end position="35"/>
    </location>
</feature>
<evidence type="ECO:0000313" key="3">
    <source>
        <dbReference type="Proteomes" id="UP000732380"/>
    </source>
</evidence>
<keyword evidence="3" id="KW-1185">Reference proteome</keyword>
<proteinExistence type="predicted"/>
<dbReference type="AlphaFoldDB" id="A0A9P7Q422"/>
<name>A0A9P7Q422_9HYPO</name>
<feature type="region of interest" description="Disordered" evidence="1">
    <location>
        <begin position="229"/>
        <end position="251"/>
    </location>
</feature>
<dbReference type="EMBL" id="SRQM01000099">
    <property type="protein sequence ID" value="KAG6118584.1"/>
    <property type="molecule type" value="Genomic_DNA"/>
</dbReference>
<sequence>MYSAFLLSEGQWNAPQFTHAQKITQNSQHSQQWASPSRREPHDAMDIDSWTVEALQRLRISPLACGTSTQSAIPMDVDKEREQNGVGVATSSHLIWREAPLQSAQDSQYQRLENVASSASDTQPALVGRPAGALVGQQQGPDVLDWRSCPTHQFRSVPDSLDPFWNHGHSQDVSERASTLKRKGRRAGEIPRHLKEMVKHEPYVLVWVRGLEVRIRQYLWRLQSKYQQRRHPQRTPVSDMDSDDESLAFAGRNGPRRVLHQRIAAQDRVRGSRVARRQMRRQVVRQAPRERTQPGLVFESYGEASAAIKRWLTMAICDYYGLASRAVTLTSTTICVYVGLRHQEITTGCSLLSEVPRPLWDLC</sequence>
<comment type="caution">
    <text evidence="2">The sequence shown here is derived from an EMBL/GenBank/DDBJ whole genome shotgun (WGS) entry which is preliminary data.</text>
</comment>
<gene>
    <name evidence="2" type="ORF">E4U13_008420</name>
</gene>
<feature type="region of interest" description="Disordered" evidence="1">
    <location>
        <begin position="22"/>
        <end position="42"/>
    </location>
</feature>
<evidence type="ECO:0000256" key="1">
    <source>
        <dbReference type="SAM" id="MobiDB-lite"/>
    </source>
</evidence>
<evidence type="ECO:0000313" key="2">
    <source>
        <dbReference type="EMBL" id="KAG6118584.1"/>
    </source>
</evidence>
<organism evidence="2 3">
    <name type="scientific">Claviceps humidiphila</name>
    <dbReference type="NCBI Taxonomy" id="1294629"/>
    <lineage>
        <taxon>Eukaryota</taxon>
        <taxon>Fungi</taxon>
        <taxon>Dikarya</taxon>
        <taxon>Ascomycota</taxon>
        <taxon>Pezizomycotina</taxon>
        <taxon>Sordariomycetes</taxon>
        <taxon>Hypocreomycetidae</taxon>
        <taxon>Hypocreales</taxon>
        <taxon>Clavicipitaceae</taxon>
        <taxon>Claviceps</taxon>
    </lineage>
</organism>
<accession>A0A9P7Q422</accession>
<protein>
    <submittedName>
        <fullName evidence="2">Uncharacterized protein</fullName>
    </submittedName>
</protein>
<dbReference type="Proteomes" id="UP000732380">
    <property type="component" value="Unassembled WGS sequence"/>
</dbReference>
<reference evidence="2 3" key="1">
    <citation type="journal article" date="2020" name="bioRxiv">
        <title>Whole genome comparisons of ergot fungi reveals the divergence and evolution of species within the genus Claviceps are the result of varying mechanisms driving genome evolution and host range expansion.</title>
        <authorList>
            <person name="Wyka S.A."/>
            <person name="Mondo S.J."/>
            <person name="Liu M."/>
            <person name="Dettman J."/>
            <person name="Nalam V."/>
            <person name="Broders K.D."/>
        </authorList>
    </citation>
    <scope>NUCLEOTIDE SEQUENCE [LARGE SCALE GENOMIC DNA]</scope>
    <source>
        <strain evidence="2 3">LM576</strain>
    </source>
</reference>